<keyword evidence="1 2" id="KW-0378">Hydrolase</keyword>
<dbReference type="Proteomes" id="UP000586119">
    <property type="component" value="Unassembled WGS sequence"/>
</dbReference>
<comment type="catalytic activity">
    <reaction evidence="2">
        <text>GTP + H2O = 7,8-dihydroneopterin 3'-triphosphate + formate + H(+)</text>
        <dbReference type="Rhea" id="RHEA:17473"/>
        <dbReference type="ChEBI" id="CHEBI:15377"/>
        <dbReference type="ChEBI" id="CHEBI:15378"/>
        <dbReference type="ChEBI" id="CHEBI:15740"/>
        <dbReference type="ChEBI" id="CHEBI:37565"/>
        <dbReference type="ChEBI" id="CHEBI:58462"/>
        <dbReference type="EC" id="3.5.4.16"/>
    </reaction>
</comment>
<feature type="site" description="May be catalytically important" evidence="2">
    <location>
        <position position="149"/>
    </location>
</feature>
<dbReference type="HAMAP" id="MF_01527_B">
    <property type="entry name" value="GTP_cyclohydrol_B"/>
    <property type="match status" value="1"/>
</dbReference>
<dbReference type="InterPro" id="IPR022838">
    <property type="entry name" value="GTP_cyclohydrolase_FolE2"/>
</dbReference>
<dbReference type="AlphaFoldDB" id="A0A7Z0LJA0"/>
<comment type="function">
    <text evidence="2">Converts GTP to 7,8-dihydroneopterin triphosphate.</text>
</comment>
<dbReference type="RefSeq" id="WP_179929374.1">
    <property type="nucleotide sequence ID" value="NZ_JACCDF010000002.1"/>
</dbReference>
<dbReference type="InterPro" id="IPR003801">
    <property type="entry name" value="GTP_cyclohydrolase_FolE2/MptA"/>
</dbReference>
<reference evidence="3 4" key="1">
    <citation type="journal article" date="2015" name="Int. J. Syst. Evol. Microbiol.">
        <title>Halomonas salicampi sp. nov., a halotolerant and alkalitolerant bacterium isolated from a saltern soil.</title>
        <authorList>
            <person name="Lee J.C."/>
            <person name="Kim Y.S."/>
            <person name="Yun B.S."/>
            <person name="Whang K.S."/>
        </authorList>
    </citation>
    <scope>NUCLEOTIDE SEQUENCE [LARGE SCALE GENOMIC DNA]</scope>
    <source>
        <strain evidence="3 4">BH103</strain>
    </source>
</reference>
<proteinExistence type="inferred from homology"/>
<dbReference type="Pfam" id="PF02649">
    <property type="entry name" value="GCHY-1"/>
    <property type="match status" value="1"/>
</dbReference>
<comment type="pathway">
    <text evidence="2">Cofactor biosynthesis; 7,8-dihydroneopterin triphosphate biosynthesis; 7,8-dihydroneopterin triphosphate from GTP: step 1/1.</text>
</comment>
<name>A0A7Z0LJA0_9GAMM</name>
<dbReference type="Gene3D" id="3.10.270.10">
    <property type="entry name" value="Urate Oxidase"/>
    <property type="match status" value="1"/>
</dbReference>
<dbReference type="EC" id="3.5.4.16" evidence="2"/>
<sequence length="301" mass="32566">MTVLTLPDVASQTARSPAALTWVGMEGIALPVRLGSRSVTAKLNAGVGLDDADARGIHMSRLYLALAPLEEAPLTLQAVKDVLNAFLTSQDGLSQHAYLSIEGELPLKRQALISPLAGWKSYPFTLRCQLTPAGFQAELDLTVGYSSTCPCSAALARQLIQQAFEEDFAEIPFTKSAVSAWLGSEEGILATPHSQRSSVECRLRLTDNENGEVSIADLITQWIDQIENALGTALQTAVKRIDEQAFALANGQNLMFCEDAARRLDKTLRQAPGVTGFQLKVVHAESLHAHDAVARSEWNGW</sequence>
<evidence type="ECO:0000313" key="3">
    <source>
        <dbReference type="EMBL" id="NYS60059.1"/>
    </source>
</evidence>
<dbReference type="EMBL" id="JACCDF010000002">
    <property type="protein sequence ID" value="NYS60059.1"/>
    <property type="molecule type" value="Genomic_DNA"/>
</dbReference>
<dbReference type="PANTHER" id="PTHR36445:SF1">
    <property type="entry name" value="GTP CYCLOHYDROLASE MPTA"/>
    <property type="match status" value="1"/>
</dbReference>
<dbReference type="PANTHER" id="PTHR36445">
    <property type="entry name" value="GTP CYCLOHYDROLASE MPTA"/>
    <property type="match status" value="1"/>
</dbReference>
<comment type="similarity">
    <text evidence="2">Belongs to the GTP cyclohydrolase IV family.</text>
</comment>
<keyword evidence="4" id="KW-1185">Reference proteome</keyword>
<accession>A0A7Z0LJA0</accession>
<dbReference type="GO" id="GO:0003934">
    <property type="term" value="F:GTP cyclohydrolase I activity"/>
    <property type="evidence" value="ECO:0007669"/>
    <property type="project" value="UniProtKB-UniRule"/>
</dbReference>
<organism evidence="3 4">
    <name type="scientific">Vreelandella salicampi</name>
    <dbReference type="NCBI Taxonomy" id="1449798"/>
    <lineage>
        <taxon>Bacteria</taxon>
        <taxon>Pseudomonadati</taxon>
        <taxon>Pseudomonadota</taxon>
        <taxon>Gammaproteobacteria</taxon>
        <taxon>Oceanospirillales</taxon>
        <taxon>Halomonadaceae</taxon>
        <taxon>Vreelandella</taxon>
    </lineage>
</organism>
<dbReference type="GO" id="GO:0046654">
    <property type="term" value="P:tetrahydrofolate biosynthetic process"/>
    <property type="evidence" value="ECO:0007669"/>
    <property type="project" value="UniProtKB-UniRule"/>
</dbReference>
<protein>
    <recommendedName>
        <fullName evidence="2">GTP cyclohydrolase FolE2</fullName>
        <ecNumber evidence="2">3.5.4.16</ecNumber>
    </recommendedName>
</protein>
<evidence type="ECO:0000313" key="4">
    <source>
        <dbReference type="Proteomes" id="UP000586119"/>
    </source>
</evidence>
<comment type="caution">
    <text evidence="3">The sequence shown here is derived from an EMBL/GenBank/DDBJ whole genome shotgun (WGS) entry which is preliminary data.</text>
</comment>
<gene>
    <name evidence="2" type="primary">folE2</name>
    <name evidence="3" type="ORF">HZS81_04695</name>
</gene>
<evidence type="ECO:0000256" key="2">
    <source>
        <dbReference type="HAMAP-Rule" id="MF_01527"/>
    </source>
</evidence>
<dbReference type="NCBIfam" id="NF010200">
    <property type="entry name" value="PRK13674.1-1"/>
    <property type="match status" value="1"/>
</dbReference>
<dbReference type="UniPathway" id="UPA00848">
    <property type="reaction ID" value="UER00151"/>
</dbReference>
<evidence type="ECO:0000256" key="1">
    <source>
        <dbReference type="ARBA" id="ARBA00022801"/>
    </source>
</evidence>